<dbReference type="Pfam" id="PF00400">
    <property type="entry name" value="WD40"/>
    <property type="match status" value="2"/>
</dbReference>
<evidence type="ECO:0000256" key="4">
    <source>
        <dbReference type="ARBA" id="ARBA00023015"/>
    </source>
</evidence>
<gene>
    <name evidence="8" type="ORF">AGERDE_LOCUS3741</name>
</gene>
<evidence type="ECO:0000313" key="9">
    <source>
        <dbReference type="Proteomes" id="UP000789831"/>
    </source>
</evidence>
<sequence length="497" mass="55961">MQPTTKAPEEKPMECISVINIPVSSPSPSPPPVDASSPTILAIQTRRSKRRLNSEISTQDDTKASKSSSSTSKGTSPQPTASSSYTITKTYKRQKTISAETNDAFAKTKASYAAAELASLGPQHHDEKIFKNFRLRRIVKENHGHDINQLAFFFNLNNYDAPIGSEYRKDYNKHGHVVRDVSDTSNILSSVGDAQANIYDNEHCGDHLDIMSNFSLEDESGKNFNVSELLTCCWLHSPNDALLAVAGRSKIIYIISLATSSTLRELSGHEDTIIDITKHPKDDLHLLSASNDNTVRLWNTDTSQCLYTFETSASAICWHPSGKIFLTGSYKGHILQWLMPDRSLDSENTRCFTEKDLVINMSELHMDAIDCMRFVNGNVLTKSIDGKLEHWNPETMYIYKSYNIKNGSNNRSRFDVSLDGYFFCVGTNIGSVCVYNLKTGKLVTELRHRRSIKAVRCCAFTRDYKQIVAGGEESFIWRYDYVSNETLEEWEKWTSSD</sequence>
<dbReference type="InterPro" id="IPR036322">
    <property type="entry name" value="WD40_repeat_dom_sf"/>
</dbReference>
<reference evidence="8" key="1">
    <citation type="submission" date="2021-06" db="EMBL/GenBank/DDBJ databases">
        <authorList>
            <person name="Kallberg Y."/>
            <person name="Tangrot J."/>
            <person name="Rosling A."/>
        </authorList>
    </citation>
    <scope>NUCLEOTIDE SEQUENCE</scope>
    <source>
        <strain evidence="8">MT106</strain>
    </source>
</reference>
<dbReference type="InterPro" id="IPR015943">
    <property type="entry name" value="WD40/YVTN_repeat-like_dom_sf"/>
</dbReference>
<dbReference type="PROSITE" id="PS50082">
    <property type="entry name" value="WD_REPEATS_2"/>
    <property type="match status" value="1"/>
</dbReference>
<dbReference type="InterPro" id="IPR001680">
    <property type="entry name" value="WD40_rpt"/>
</dbReference>
<protein>
    <submittedName>
        <fullName evidence="8">6877_t:CDS:1</fullName>
    </submittedName>
</protein>
<dbReference type="InterPro" id="IPR051243">
    <property type="entry name" value="PcG_WD-repeat"/>
</dbReference>
<feature type="region of interest" description="Disordered" evidence="7">
    <location>
        <begin position="20"/>
        <end position="87"/>
    </location>
</feature>
<dbReference type="PANTHER" id="PTHR10253">
    <property type="entry name" value="POLYCOMB PROTEIN"/>
    <property type="match status" value="1"/>
</dbReference>
<dbReference type="PROSITE" id="PS50294">
    <property type="entry name" value="WD_REPEATS_REGION"/>
    <property type="match status" value="1"/>
</dbReference>
<dbReference type="AlphaFoldDB" id="A0A9N8WNV0"/>
<evidence type="ECO:0000256" key="2">
    <source>
        <dbReference type="ARBA" id="ARBA00022574"/>
    </source>
</evidence>
<dbReference type="OrthoDB" id="7318948at2759"/>
<keyword evidence="5" id="KW-0804">Transcription</keyword>
<comment type="caution">
    <text evidence="8">The sequence shown here is derived from an EMBL/GenBank/DDBJ whole genome shotgun (WGS) entry which is preliminary data.</text>
</comment>
<dbReference type="PROSITE" id="PS00678">
    <property type="entry name" value="WD_REPEATS_1"/>
    <property type="match status" value="1"/>
</dbReference>
<dbReference type="SUPFAM" id="SSF50978">
    <property type="entry name" value="WD40 repeat-like"/>
    <property type="match status" value="1"/>
</dbReference>
<dbReference type="SMART" id="SM00320">
    <property type="entry name" value="WD40"/>
    <property type="match status" value="5"/>
</dbReference>
<accession>A0A9N8WNV0</accession>
<keyword evidence="3" id="KW-0677">Repeat</keyword>
<proteinExistence type="inferred from homology"/>
<dbReference type="Gene3D" id="2.130.10.10">
    <property type="entry name" value="YVTN repeat-like/Quinoprotein amine dehydrogenase"/>
    <property type="match status" value="1"/>
</dbReference>
<evidence type="ECO:0000256" key="3">
    <source>
        <dbReference type="ARBA" id="ARBA00022737"/>
    </source>
</evidence>
<evidence type="ECO:0000256" key="5">
    <source>
        <dbReference type="ARBA" id="ARBA00023163"/>
    </source>
</evidence>
<evidence type="ECO:0000313" key="8">
    <source>
        <dbReference type="EMBL" id="CAG8490864.1"/>
    </source>
</evidence>
<keyword evidence="9" id="KW-1185">Reference proteome</keyword>
<name>A0A9N8WNV0_9GLOM</name>
<feature type="compositionally biased region" description="Low complexity" evidence="7">
    <location>
        <begin position="65"/>
        <end position="80"/>
    </location>
</feature>
<comment type="similarity">
    <text evidence="1">Belongs to the WD repeat ESC family.</text>
</comment>
<feature type="repeat" description="WD" evidence="6">
    <location>
        <begin position="266"/>
        <end position="308"/>
    </location>
</feature>
<dbReference type="EMBL" id="CAJVPL010000386">
    <property type="protein sequence ID" value="CAG8490864.1"/>
    <property type="molecule type" value="Genomic_DNA"/>
</dbReference>
<evidence type="ECO:0000256" key="1">
    <source>
        <dbReference type="ARBA" id="ARBA00008075"/>
    </source>
</evidence>
<dbReference type="InterPro" id="IPR019775">
    <property type="entry name" value="WD40_repeat_CS"/>
</dbReference>
<keyword evidence="2 6" id="KW-0853">WD repeat</keyword>
<keyword evidence="4" id="KW-0805">Transcription regulation</keyword>
<dbReference type="Proteomes" id="UP000789831">
    <property type="component" value="Unassembled WGS sequence"/>
</dbReference>
<evidence type="ECO:0000256" key="7">
    <source>
        <dbReference type="SAM" id="MobiDB-lite"/>
    </source>
</evidence>
<evidence type="ECO:0000256" key="6">
    <source>
        <dbReference type="PROSITE-ProRule" id="PRU00221"/>
    </source>
</evidence>
<organism evidence="8 9">
    <name type="scientific">Ambispora gerdemannii</name>
    <dbReference type="NCBI Taxonomy" id="144530"/>
    <lineage>
        <taxon>Eukaryota</taxon>
        <taxon>Fungi</taxon>
        <taxon>Fungi incertae sedis</taxon>
        <taxon>Mucoromycota</taxon>
        <taxon>Glomeromycotina</taxon>
        <taxon>Glomeromycetes</taxon>
        <taxon>Archaeosporales</taxon>
        <taxon>Ambisporaceae</taxon>
        <taxon>Ambispora</taxon>
    </lineage>
</organism>